<name>A0A1A8LEV4_9TELE</name>
<reference evidence="2" key="2">
    <citation type="submission" date="2016-06" db="EMBL/GenBank/DDBJ databases">
        <title>The genome of a short-lived fish provides insights into sex chromosome evolution and the genetic control of aging.</title>
        <authorList>
            <person name="Reichwald K."/>
            <person name="Felder M."/>
            <person name="Petzold A."/>
            <person name="Koch P."/>
            <person name="Groth M."/>
            <person name="Platzer M."/>
        </authorList>
    </citation>
    <scope>NUCLEOTIDE SEQUENCE</scope>
    <source>
        <tissue evidence="2">Brain</tissue>
    </source>
</reference>
<proteinExistence type="predicted"/>
<organism evidence="2">
    <name type="scientific">Nothobranchius pienaari</name>
    <dbReference type="NCBI Taxonomy" id="704102"/>
    <lineage>
        <taxon>Eukaryota</taxon>
        <taxon>Metazoa</taxon>
        <taxon>Chordata</taxon>
        <taxon>Craniata</taxon>
        <taxon>Vertebrata</taxon>
        <taxon>Euteleostomi</taxon>
        <taxon>Actinopterygii</taxon>
        <taxon>Neopterygii</taxon>
        <taxon>Teleostei</taxon>
        <taxon>Neoteleostei</taxon>
        <taxon>Acanthomorphata</taxon>
        <taxon>Ovalentaria</taxon>
        <taxon>Atherinomorphae</taxon>
        <taxon>Cyprinodontiformes</taxon>
        <taxon>Nothobranchiidae</taxon>
        <taxon>Nothobranchius</taxon>
    </lineage>
</organism>
<evidence type="ECO:0000256" key="1">
    <source>
        <dbReference type="SAM" id="MobiDB-lite"/>
    </source>
</evidence>
<accession>A0A1A8LEV4</accession>
<evidence type="ECO:0000313" key="2">
    <source>
        <dbReference type="EMBL" id="SBR43048.1"/>
    </source>
</evidence>
<reference evidence="2" key="1">
    <citation type="submission" date="2016-05" db="EMBL/GenBank/DDBJ databases">
        <authorList>
            <person name="Lavstsen T."/>
            <person name="Jespersen J.S."/>
        </authorList>
    </citation>
    <scope>NUCLEOTIDE SEQUENCE</scope>
    <source>
        <tissue evidence="2">Brain</tissue>
    </source>
</reference>
<feature type="non-terminal residue" evidence="2">
    <location>
        <position position="86"/>
    </location>
</feature>
<dbReference type="AlphaFoldDB" id="A0A1A8LEV4"/>
<feature type="region of interest" description="Disordered" evidence="1">
    <location>
        <begin position="1"/>
        <end position="86"/>
    </location>
</feature>
<protein>
    <submittedName>
        <fullName evidence="2">Mucin 5AC, oligomeric mucus/gel-forming</fullName>
    </submittedName>
</protein>
<dbReference type="EMBL" id="HAEF01005666">
    <property type="protein sequence ID" value="SBR43048.1"/>
    <property type="molecule type" value="Transcribed_RNA"/>
</dbReference>
<gene>
    <name evidence="2" type="primary">MUC5AC</name>
</gene>
<feature type="compositionally biased region" description="Basic and acidic residues" evidence="1">
    <location>
        <begin position="39"/>
        <end position="51"/>
    </location>
</feature>
<feature type="compositionally biased region" description="Basic and acidic residues" evidence="1">
    <location>
        <begin position="1"/>
        <end position="17"/>
    </location>
</feature>
<sequence length="86" mass="9908">RMENTRRHMREDADVTHDSTPPLRVDTRCPQDRQTTPQAKDKTKTGHEKPQGGRGGTKTKNNPQGWTRREQETQGGQRQGTRKTRD</sequence>
<feature type="non-terminal residue" evidence="2">
    <location>
        <position position="1"/>
    </location>
</feature>